<feature type="transmembrane region" description="Helical" evidence="1">
    <location>
        <begin position="132"/>
        <end position="150"/>
    </location>
</feature>
<dbReference type="OrthoDB" id="6281851at2"/>
<accession>A0A094JDZ1</accession>
<dbReference type="RefSeq" id="WP_037445381.1">
    <property type="nucleotide sequence ID" value="NZ_JPEO01000021.1"/>
</dbReference>
<evidence type="ECO:0000313" key="2">
    <source>
        <dbReference type="EMBL" id="KFZ36259.1"/>
    </source>
</evidence>
<dbReference type="EMBL" id="JPEO01000021">
    <property type="protein sequence ID" value="KFZ36259.1"/>
    <property type="molecule type" value="Genomic_DNA"/>
</dbReference>
<proteinExistence type="predicted"/>
<keyword evidence="1" id="KW-0472">Membrane</keyword>
<organism evidence="2 3">
    <name type="scientific">Shewanella mangrovi</name>
    <dbReference type="NCBI Taxonomy" id="1515746"/>
    <lineage>
        <taxon>Bacteria</taxon>
        <taxon>Pseudomonadati</taxon>
        <taxon>Pseudomonadota</taxon>
        <taxon>Gammaproteobacteria</taxon>
        <taxon>Alteromonadales</taxon>
        <taxon>Shewanellaceae</taxon>
        <taxon>Shewanella</taxon>
    </lineage>
</organism>
<feature type="transmembrane region" description="Helical" evidence="1">
    <location>
        <begin position="156"/>
        <end position="173"/>
    </location>
</feature>
<feature type="transmembrane region" description="Helical" evidence="1">
    <location>
        <begin position="387"/>
        <end position="405"/>
    </location>
</feature>
<evidence type="ECO:0000256" key="1">
    <source>
        <dbReference type="SAM" id="Phobius"/>
    </source>
</evidence>
<feature type="transmembrane region" description="Helical" evidence="1">
    <location>
        <begin position="251"/>
        <end position="268"/>
    </location>
</feature>
<gene>
    <name evidence="2" type="ORF">HR45_17295</name>
</gene>
<comment type="caution">
    <text evidence="2">The sequence shown here is derived from an EMBL/GenBank/DDBJ whole genome shotgun (WGS) entry which is preliminary data.</text>
</comment>
<dbReference type="eggNOG" id="ENOG5032YFA">
    <property type="taxonomic scope" value="Bacteria"/>
</dbReference>
<protein>
    <submittedName>
        <fullName evidence="2">Uncharacterized protein</fullName>
    </submittedName>
</protein>
<keyword evidence="1" id="KW-1133">Transmembrane helix</keyword>
<feature type="transmembrane region" description="Helical" evidence="1">
    <location>
        <begin position="357"/>
        <end position="375"/>
    </location>
</feature>
<keyword evidence="1" id="KW-0812">Transmembrane</keyword>
<dbReference type="Proteomes" id="UP000029264">
    <property type="component" value="Unassembled WGS sequence"/>
</dbReference>
<reference evidence="2 3" key="1">
    <citation type="submission" date="2014-06" db="EMBL/GenBank/DDBJ databases">
        <title>Shewanella sp. YQH10.</title>
        <authorList>
            <person name="Liu Y."/>
            <person name="Zeng R."/>
        </authorList>
    </citation>
    <scope>NUCLEOTIDE SEQUENCE [LARGE SCALE GENOMIC DNA]</scope>
    <source>
        <strain evidence="2 3">YQH10</strain>
    </source>
</reference>
<feature type="transmembrane region" description="Helical" evidence="1">
    <location>
        <begin position="109"/>
        <end position="127"/>
    </location>
</feature>
<dbReference type="STRING" id="1515746.HR45_17295"/>
<name>A0A094JDZ1_9GAMM</name>
<feature type="transmembrane region" description="Helical" evidence="1">
    <location>
        <begin position="43"/>
        <end position="62"/>
    </location>
</feature>
<feature type="transmembrane region" description="Helical" evidence="1">
    <location>
        <begin position="333"/>
        <end position="350"/>
    </location>
</feature>
<sequence>MMKALVLLWGKDMGSGSFLFNVLLGLLFAIVFGVTNPEDQRPALFFGLSIFSATCAVLWQLIRLQATEWSALVPGYRSMVLRHTRLILAFILLANLAIAKLLYQSELMLAVQGVAWLISGCFVLYCLRRPNTFQLSLFLFVLLFVLDDIARWLPAFVWWTLALAVAVVAWPQIRQSRWKSEGMAVYRSGIECGWLWVPRLGASQLQLKLSRWFYPIPHFIGPGLLWILVLSAVFPLATIAVNLLLEKDFPAPLIAGVLAVFTGLMVHWSRIMRARNVTSLLMLPMYDGIDGMRRAFSHAQMRLLLVSMSIVCLVWLVQTTVIAAWAWQPTLHLLFATYYGCMIGFALGCLCSKPLHMALMVFFYGLQNGFMSVYLAKGEHGLDIPEWLLLVDVVIMLLSTLFFRWSNQRLWRSGWSY</sequence>
<keyword evidence="3" id="KW-1185">Reference proteome</keyword>
<feature type="transmembrane region" description="Helical" evidence="1">
    <location>
        <begin position="83"/>
        <end position="103"/>
    </location>
</feature>
<dbReference type="AlphaFoldDB" id="A0A094JDZ1"/>
<feature type="transmembrane region" description="Helical" evidence="1">
    <location>
        <begin position="303"/>
        <end position="327"/>
    </location>
</feature>
<evidence type="ECO:0000313" key="3">
    <source>
        <dbReference type="Proteomes" id="UP000029264"/>
    </source>
</evidence>